<evidence type="ECO:0000256" key="3">
    <source>
        <dbReference type="ARBA" id="ARBA00022679"/>
    </source>
</evidence>
<evidence type="ECO:0000256" key="5">
    <source>
        <dbReference type="ARBA" id="ARBA00022777"/>
    </source>
</evidence>
<dbReference type="PROSITE" id="PS50011">
    <property type="entry name" value="PROTEIN_KINASE_DOM"/>
    <property type="match status" value="1"/>
</dbReference>
<feature type="domain" description="Protein kinase" evidence="12">
    <location>
        <begin position="246"/>
        <end position="520"/>
    </location>
</feature>
<dbReference type="InterPro" id="IPR008271">
    <property type="entry name" value="Ser/Thr_kinase_AS"/>
</dbReference>
<dbReference type="InterPro" id="IPR011009">
    <property type="entry name" value="Kinase-like_dom_sf"/>
</dbReference>
<keyword evidence="4 9" id="KW-0547">Nucleotide-binding</keyword>
<reference evidence="13 14" key="1">
    <citation type="journal article" date="2020" name="Nat. Food">
        <title>A phased Vanilla planifolia genome enables genetic improvement of flavour and production.</title>
        <authorList>
            <person name="Hasing T."/>
            <person name="Tang H."/>
            <person name="Brym M."/>
            <person name="Khazi F."/>
            <person name="Huang T."/>
            <person name="Chambers A.H."/>
        </authorList>
    </citation>
    <scope>NUCLEOTIDE SEQUENCE [LARGE SCALE GENOMIC DNA]</scope>
    <source>
        <tissue evidence="13">Leaf</tissue>
    </source>
</reference>
<dbReference type="GO" id="GO:0005524">
    <property type="term" value="F:ATP binding"/>
    <property type="evidence" value="ECO:0007669"/>
    <property type="project" value="UniProtKB-UniRule"/>
</dbReference>
<evidence type="ECO:0000256" key="6">
    <source>
        <dbReference type="ARBA" id="ARBA00022840"/>
    </source>
</evidence>
<keyword evidence="6 9" id="KW-0067">ATP-binding</keyword>
<evidence type="ECO:0000256" key="9">
    <source>
        <dbReference type="PROSITE-ProRule" id="PRU10141"/>
    </source>
</evidence>
<dbReference type="OrthoDB" id="4062651at2759"/>
<dbReference type="GO" id="GO:0004674">
    <property type="term" value="F:protein serine/threonine kinase activity"/>
    <property type="evidence" value="ECO:0007669"/>
    <property type="project" value="UniProtKB-KW"/>
</dbReference>
<dbReference type="EMBL" id="JADCNM010000011">
    <property type="protein sequence ID" value="KAG0462890.1"/>
    <property type="molecule type" value="Genomic_DNA"/>
</dbReference>
<feature type="region of interest" description="Disordered" evidence="10">
    <location>
        <begin position="194"/>
        <end position="222"/>
    </location>
</feature>
<sequence length="534" mass="60210">MAPILAALTLVLLQVARAAVGGSEGGLLRSCGTDRVGYLRTQYGYEVFVNGQRFDDRVLLCDVLAFYFVMCVDVDSEAELRNIVRGYCGWEMKYPADLDRDTVSVDALHLAGRKLLVRPMLDSFGMEQLIRNGLSHGQVNDQRSALHDTKKAMAVPGMLLLCCMVICPCFRAKRKEPIDQKSVGKMENSFSTVSPFEEAASSPDKKLTTLQKAPSSPTRFPLSAQQTKNGLLQLNINQIIKATQNFSPSLKLGEGEFSTVYKGTLPDGKIVAIKCEKKANFSVLRDEFRNEVELLAKIEHRSLVRLLGFTDKGNERIIVTEYFPNGTLREHLDGLRGHILDFNERLEIAIDVAHALTYLHLYAEKTIIHRDVKASNILLTKSFRAKVADFGFARTGPTEAGQTHISTKVKGRVGYLDPEYLRTYKLTPKSDVFSFGILLMEILSARRPVEMKRSVEERITIRWAFDKFNEGNLREILDPKLKGNINLEVMNKMFSLAFHCAAPTRANRPPMKAVGEQLWEIRKDFRKESQERVK</sequence>
<dbReference type="InterPro" id="IPR017441">
    <property type="entry name" value="Protein_kinase_ATP_BS"/>
</dbReference>
<feature type="chain" id="PRO_5032485791" description="non-specific serine/threonine protein kinase" evidence="11">
    <location>
        <begin position="19"/>
        <end position="534"/>
    </location>
</feature>
<dbReference type="InterPro" id="IPR001245">
    <property type="entry name" value="Ser-Thr/Tyr_kinase_cat_dom"/>
</dbReference>
<proteinExistence type="predicted"/>
<dbReference type="Gene3D" id="3.30.200.20">
    <property type="entry name" value="Phosphorylase Kinase, domain 1"/>
    <property type="match status" value="1"/>
</dbReference>
<dbReference type="EC" id="2.7.11.1" evidence="1"/>
<dbReference type="InterPro" id="IPR000719">
    <property type="entry name" value="Prot_kinase_dom"/>
</dbReference>
<evidence type="ECO:0000259" key="12">
    <source>
        <dbReference type="PROSITE" id="PS50011"/>
    </source>
</evidence>
<evidence type="ECO:0000256" key="2">
    <source>
        <dbReference type="ARBA" id="ARBA00022527"/>
    </source>
</evidence>
<dbReference type="AlphaFoldDB" id="A0A835PYR2"/>
<dbReference type="SUPFAM" id="SSF56112">
    <property type="entry name" value="Protein kinase-like (PK-like)"/>
    <property type="match status" value="1"/>
</dbReference>
<dbReference type="PANTHER" id="PTHR46008">
    <property type="entry name" value="LEAF RUST 10 DISEASE-RESISTANCE LOCUS RECEPTOR-LIKE PROTEIN KINASE-LIKE 1.4"/>
    <property type="match status" value="1"/>
</dbReference>
<evidence type="ECO:0000256" key="1">
    <source>
        <dbReference type="ARBA" id="ARBA00012513"/>
    </source>
</evidence>
<dbReference type="FunFam" id="1.10.510.10:FF:000300">
    <property type="entry name" value="Calmodulin-binding receptor-like cytoplasmic kinase 3"/>
    <property type="match status" value="1"/>
</dbReference>
<accession>A0A835PYR2</accession>
<feature type="signal peptide" evidence="11">
    <location>
        <begin position="1"/>
        <end position="18"/>
    </location>
</feature>
<comment type="catalytic activity">
    <reaction evidence="7">
        <text>L-threonyl-[protein] + ATP = O-phospho-L-threonyl-[protein] + ADP + H(+)</text>
        <dbReference type="Rhea" id="RHEA:46608"/>
        <dbReference type="Rhea" id="RHEA-COMP:11060"/>
        <dbReference type="Rhea" id="RHEA-COMP:11605"/>
        <dbReference type="ChEBI" id="CHEBI:15378"/>
        <dbReference type="ChEBI" id="CHEBI:30013"/>
        <dbReference type="ChEBI" id="CHEBI:30616"/>
        <dbReference type="ChEBI" id="CHEBI:61977"/>
        <dbReference type="ChEBI" id="CHEBI:456216"/>
        <dbReference type="EC" id="2.7.11.1"/>
    </reaction>
</comment>
<evidence type="ECO:0000256" key="4">
    <source>
        <dbReference type="ARBA" id="ARBA00022741"/>
    </source>
</evidence>
<keyword evidence="3" id="KW-0808">Transferase</keyword>
<dbReference type="Proteomes" id="UP000639772">
    <property type="component" value="Chromosome 11"/>
</dbReference>
<dbReference type="Pfam" id="PF07714">
    <property type="entry name" value="PK_Tyr_Ser-Thr"/>
    <property type="match status" value="1"/>
</dbReference>
<evidence type="ECO:0000256" key="11">
    <source>
        <dbReference type="SAM" id="SignalP"/>
    </source>
</evidence>
<comment type="catalytic activity">
    <reaction evidence="8">
        <text>L-seryl-[protein] + ATP = O-phospho-L-seryl-[protein] + ADP + H(+)</text>
        <dbReference type="Rhea" id="RHEA:17989"/>
        <dbReference type="Rhea" id="RHEA-COMP:9863"/>
        <dbReference type="Rhea" id="RHEA-COMP:11604"/>
        <dbReference type="ChEBI" id="CHEBI:15378"/>
        <dbReference type="ChEBI" id="CHEBI:29999"/>
        <dbReference type="ChEBI" id="CHEBI:30616"/>
        <dbReference type="ChEBI" id="CHEBI:83421"/>
        <dbReference type="ChEBI" id="CHEBI:456216"/>
        <dbReference type="EC" id="2.7.11.1"/>
    </reaction>
</comment>
<protein>
    <recommendedName>
        <fullName evidence="1">non-specific serine/threonine protein kinase</fullName>
        <ecNumber evidence="1">2.7.11.1</ecNumber>
    </recommendedName>
</protein>
<dbReference type="PROSITE" id="PS00107">
    <property type="entry name" value="PROTEIN_KINASE_ATP"/>
    <property type="match status" value="1"/>
</dbReference>
<keyword evidence="11" id="KW-0732">Signal</keyword>
<dbReference type="SMART" id="SM00220">
    <property type="entry name" value="S_TKc"/>
    <property type="match status" value="1"/>
</dbReference>
<organism evidence="13 14">
    <name type="scientific">Vanilla planifolia</name>
    <name type="common">Vanilla</name>
    <dbReference type="NCBI Taxonomy" id="51239"/>
    <lineage>
        <taxon>Eukaryota</taxon>
        <taxon>Viridiplantae</taxon>
        <taxon>Streptophyta</taxon>
        <taxon>Embryophyta</taxon>
        <taxon>Tracheophyta</taxon>
        <taxon>Spermatophyta</taxon>
        <taxon>Magnoliopsida</taxon>
        <taxon>Liliopsida</taxon>
        <taxon>Asparagales</taxon>
        <taxon>Orchidaceae</taxon>
        <taxon>Vanilloideae</taxon>
        <taxon>Vanilleae</taxon>
        <taxon>Vanilla</taxon>
    </lineage>
</organism>
<comment type="caution">
    <text evidence="13">The sequence shown here is derived from an EMBL/GenBank/DDBJ whole genome shotgun (WGS) entry which is preliminary data.</text>
</comment>
<name>A0A835PYR2_VANPL</name>
<dbReference type="Gene3D" id="1.10.510.10">
    <property type="entry name" value="Transferase(Phosphotransferase) domain 1"/>
    <property type="match status" value="1"/>
</dbReference>
<evidence type="ECO:0000256" key="7">
    <source>
        <dbReference type="ARBA" id="ARBA00047899"/>
    </source>
</evidence>
<dbReference type="PANTHER" id="PTHR46008:SF48">
    <property type="entry name" value="PROTEIN KINASE DOMAIN-CONTAINING PROTEIN"/>
    <property type="match status" value="1"/>
</dbReference>
<feature type="compositionally biased region" description="Polar residues" evidence="10">
    <location>
        <begin position="208"/>
        <end position="222"/>
    </location>
</feature>
<evidence type="ECO:0000256" key="8">
    <source>
        <dbReference type="ARBA" id="ARBA00048679"/>
    </source>
</evidence>
<feature type="binding site" evidence="9">
    <location>
        <position position="274"/>
    </location>
    <ligand>
        <name>ATP</name>
        <dbReference type="ChEBI" id="CHEBI:30616"/>
    </ligand>
</feature>
<keyword evidence="2" id="KW-0723">Serine/threonine-protein kinase</keyword>
<keyword evidence="5" id="KW-0418">Kinase</keyword>
<evidence type="ECO:0000256" key="10">
    <source>
        <dbReference type="SAM" id="MobiDB-lite"/>
    </source>
</evidence>
<evidence type="ECO:0000313" key="14">
    <source>
        <dbReference type="Proteomes" id="UP000639772"/>
    </source>
</evidence>
<dbReference type="PROSITE" id="PS00108">
    <property type="entry name" value="PROTEIN_KINASE_ST"/>
    <property type="match status" value="1"/>
</dbReference>
<gene>
    <name evidence="13" type="ORF">HPP92_021366</name>
</gene>
<evidence type="ECO:0000313" key="13">
    <source>
        <dbReference type="EMBL" id="KAG0462890.1"/>
    </source>
</evidence>